<dbReference type="Pfam" id="PF03659">
    <property type="entry name" value="Glyco_hydro_71"/>
    <property type="match status" value="1"/>
</dbReference>
<evidence type="ECO:0000256" key="1">
    <source>
        <dbReference type="SAM" id="MobiDB-lite"/>
    </source>
</evidence>
<dbReference type="EMBL" id="VYRZ01000004">
    <property type="protein sequence ID" value="KAA9084092.1"/>
    <property type="molecule type" value="Genomic_DNA"/>
</dbReference>
<dbReference type="CDD" id="cd11577">
    <property type="entry name" value="GH71"/>
    <property type="match status" value="1"/>
</dbReference>
<evidence type="ECO:0000313" key="3">
    <source>
        <dbReference type="EMBL" id="KAA9084092.1"/>
    </source>
</evidence>
<evidence type="ECO:0000256" key="2">
    <source>
        <dbReference type="SAM" id="SignalP"/>
    </source>
</evidence>
<dbReference type="OrthoDB" id="976137at2"/>
<dbReference type="Gene3D" id="3.20.20.80">
    <property type="entry name" value="Glycosidases"/>
    <property type="match status" value="1"/>
</dbReference>
<dbReference type="Proteomes" id="UP000327039">
    <property type="component" value="Unassembled WGS sequence"/>
</dbReference>
<proteinExistence type="predicted"/>
<feature type="chain" id="PRO_5023865886" description="DNRLRE domain-containing protein" evidence="2">
    <location>
        <begin position="40"/>
        <end position="681"/>
    </location>
</feature>
<protein>
    <recommendedName>
        <fullName evidence="5">DNRLRE domain-containing protein</fullName>
    </recommendedName>
</protein>
<reference evidence="4" key="1">
    <citation type="submission" date="2019-09" db="EMBL/GenBank/DDBJ databases">
        <title>Mumia zhuanghuii sp. nov. isolated from the intestinal contents of plateau pika (Ochotona curzoniae) in the Qinghai-Tibet plateau of China.</title>
        <authorList>
            <person name="Tian Z."/>
        </authorList>
    </citation>
    <scope>NUCLEOTIDE SEQUENCE [LARGE SCALE GENOMIC DNA]</scope>
    <source>
        <strain evidence="4">DSM 25564</strain>
    </source>
</reference>
<dbReference type="GO" id="GO:0051118">
    <property type="term" value="F:glucan endo-1,3-alpha-glucosidase activity"/>
    <property type="evidence" value="ECO:0007669"/>
    <property type="project" value="InterPro"/>
</dbReference>
<dbReference type="AlphaFoldDB" id="A0A5J5IPK0"/>
<feature type="signal peptide" evidence="2">
    <location>
        <begin position="1"/>
        <end position="39"/>
    </location>
</feature>
<gene>
    <name evidence="3" type="ORF">F6B42_13985</name>
</gene>
<keyword evidence="4" id="KW-1185">Reference proteome</keyword>
<sequence>MKPADPNTRTSSRRRRTSVVSATVAAVALVMTSALGAQAAESAPADTSPQPSGEPAAQTLTLAAADTAVVSARQPRAVLSRHPLSATASQDRSYLLFDLPDDVDPTQPVRATLDLTVGFSSARAAGLEVFAESGTWSGQSLTYAGRPAETGSRLNAVAPVARSGSDLSIDLGDVAAVAADGDLSLRMSYRQRYISSTYVRTGDGAPQLRVTYTPKAAPQPEPETPAPPVQPEPDPETPAPPVVPAIPGKEIFAHYFPPYPVSIDNRPADSDYYARNYLQPDGEGGRHAGYGGLLRDRPEPVPVSSSSDWRTQNLQREVQQASAAGIDGFTVNIMGLAGSNWEATKNLFIAAEREGDFAVVPMIDATASAGDADPGTVADRLAELYTSSAAYRVGGRALLSSFAAERQSVDWWRQIIDRLQNVHGVPVTFQAVFLNASDANMAAFRGIADGYGNWGVRTEWNTLNGPDYAARAASYGKSWIAPVSVQDYRPRSGVFAEAGNTANLRASWQRAIDSGAQYVQLVTWNDYSESTQFAPSVDHGDAFLDASRPFVDWFHTGVEPAITEDQAFLTHRTQFAGALPELLHRLATPTLGGTSIAPTDNVEALVYLTAPATLTFTVGGRTTGVDAPAGRSAVTVPLRSGSVSLTVSRDGSAVIELDSPYAVVDRPVVEDLGYYAVDSVE</sequence>
<comment type="caution">
    <text evidence="3">The sequence shown here is derived from an EMBL/GenBank/DDBJ whole genome shotgun (WGS) entry which is preliminary data.</text>
</comment>
<evidence type="ECO:0000313" key="4">
    <source>
        <dbReference type="Proteomes" id="UP000327039"/>
    </source>
</evidence>
<accession>A0A5J5IPK0</accession>
<dbReference type="InterPro" id="IPR005197">
    <property type="entry name" value="Glyco_hydro_71"/>
</dbReference>
<name>A0A5J5IPK0_9MICO</name>
<feature type="compositionally biased region" description="Pro residues" evidence="1">
    <location>
        <begin position="217"/>
        <end position="244"/>
    </location>
</feature>
<keyword evidence="2" id="KW-0732">Signal</keyword>
<feature type="region of interest" description="Disordered" evidence="1">
    <location>
        <begin position="215"/>
        <end position="244"/>
    </location>
</feature>
<feature type="region of interest" description="Disordered" evidence="1">
    <location>
        <begin position="1"/>
        <end position="20"/>
    </location>
</feature>
<organism evidence="3 4">
    <name type="scientific">Microbacterium radiodurans</name>
    <dbReference type="NCBI Taxonomy" id="661398"/>
    <lineage>
        <taxon>Bacteria</taxon>
        <taxon>Bacillati</taxon>
        <taxon>Actinomycetota</taxon>
        <taxon>Actinomycetes</taxon>
        <taxon>Micrococcales</taxon>
        <taxon>Microbacteriaceae</taxon>
        <taxon>Microbacterium</taxon>
    </lineage>
</organism>
<evidence type="ECO:0008006" key="5">
    <source>
        <dbReference type="Google" id="ProtNLM"/>
    </source>
</evidence>